<reference evidence="4" key="1">
    <citation type="journal article" date="2016" name="G3 (Bethesda)">
        <title>First Draft Assembly and Annotation of the Genome of a California Endemic Oak Quercus lobata Nee (Fagaceae).</title>
        <authorList>
            <person name="Sork V.L."/>
            <person name="Fitz-Gibbon S.T."/>
            <person name="Puiu D."/>
            <person name="Crepeau M."/>
            <person name="Gugger P.F."/>
            <person name="Sherman R."/>
            <person name="Stevens K."/>
            <person name="Langley C.H."/>
            <person name="Pellegrini M."/>
            <person name="Salzberg S.L."/>
        </authorList>
    </citation>
    <scope>NUCLEOTIDE SEQUENCE [LARGE SCALE GENOMIC DNA]</scope>
    <source>
        <strain evidence="4">cv. SW786</strain>
    </source>
</reference>
<dbReference type="FunCoup" id="A0A7N2R004">
    <property type="interactions" value="1643"/>
</dbReference>
<dbReference type="Gramene" id="QL02p085137:mrna">
    <property type="protein sequence ID" value="QL02p085137:mrna"/>
    <property type="gene ID" value="QL02p085137"/>
</dbReference>
<dbReference type="Gene3D" id="1.20.1280.50">
    <property type="match status" value="1"/>
</dbReference>
<dbReference type="OMA" id="HTIFCLE"/>
<dbReference type="PANTHER" id="PTHR31293">
    <property type="entry name" value="RNI-LIKE SUPERFAMILY PROTEIN"/>
    <property type="match status" value="1"/>
</dbReference>
<dbReference type="InterPro" id="IPR055411">
    <property type="entry name" value="LRR_FXL15/At3g58940/PEG3-like"/>
</dbReference>
<protein>
    <recommendedName>
        <fullName evidence="2">F-box domain-containing protein</fullName>
    </recommendedName>
</protein>
<dbReference type="InterPro" id="IPR055294">
    <property type="entry name" value="FBL60-like"/>
</dbReference>
<feature type="region of interest" description="Disordered" evidence="1">
    <location>
        <begin position="1"/>
        <end position="21"/>
    </location>
</feature>
<proteinExistence type="predicted"/>
<dbReference type="InterPro" id="IPR006566">
    <property type="entry name" value="FBD"/>
</dbReference>
<evidence type="ECO:0000313" key="3">
    <source>
        <dbReference type="EnsemblPlants" id="QL02p085137:mrna"/>
    </source>
</evidence>
<keyword evidence="4" id="KW-1185">Reference proteome</keyword>
<dbReference type="Pfam" id="PF08387">
    <property type="entry name" value="FBD"/>
    <property type="match status" value="1"/>
</dbReference>
<evidence type="ECO:0000259" key="2">
    <source>
        <dbReference type="PROSITE" id="PS50181"/>
    </source>
</evidence>
<reference evidence="3" key="2">
    <citation type="submission" date="2021-01" db="UniProtKB">
        <authorList>
            <consortium name="EnsemblPlants"/>
        </authorList>
    </citation>
    <scope>IDENTIFICATION</scope>
</reference>
<dbReference type="SUPFAM" id="SSF52047">
    <property type="entry name" value="RNI-like"/>
    <property type="match status" value="1"/>
</dbReference>
<dbReference type="Proteomes" id="UP000594261">
    <property type="component" value="Chromosome 2"/>
</dbReference>
<accession>A0A7N2R004</accession>
<dbReference type="InParanoid" id="A0A7N2R004"/>
<dbReference type="Pfam" id="PF00646">
    <property type="entry name" value="F-box"/>
    <property type="match status" value="1"/>
</dbReference>
<organism evidence="3 4">
    <name type="scientific">Quercus lobata</name>
    <name type="common">Valley oak</name>
    <dbReference type="NCBI Taxonomy" id="97700"/>
    <lineage>
        <taxon>Eukaryota</taxon>
        <taxon>Viridiplantae</taxon>
        <taxon>Streptophyta</taxon>
        <taxon>Embryophyta</taxon>
        <taxon>Tracheophyta</taxon>
        <taxon>Spermatophyta</taxon>
        <taxon>Magnoliopsida</taxon>
        <taxon>eudicotyledons</taxon>
        <taxon>Gunneridae</taxon>
        <taxon>Pentapetalae</taxon>
        <taxon>rosids</taxon>
        <taxon>fabids</taxon>
        <taxon>Fagales</taxon>
        <taxon>Fagaceae</taxon>
        <taxon>Quercus</taxon>
    </lineage>
</organism>
<dbReference type="SUPFAM" id="SSF81383">
    <property type="entry name" value="F-box domain"/>
    <property type="match status" value="1"/>
</dbReference>
<evidence type="ECO:0000256" key="1">
    <source>
        <dbReference type="SAM" id="MobiDB-lite"/>
    </source>
</evidence>
<dbReference type="SMART" id="SM00579">
    <property type="entry name" value="FBD"/>
    <property type="match status" value="1"/>
</dbReference>
<dbReference type="Pfam" id="PF24758">
    <property type="entry name" value="LRR_At5g56370"/>
    <property type="match status" value="1"/>
</dbReference>
<name>A0A7N2R004_QUELO</name>
<sequence length="482" mass="55000">MREFGMKRKKIEGESCSSSSSLSSVSVRQNEEDIISSLPDSILCHILSFLPIRDSVATSVLSNRWKPLWTLVPVLDLDHYNLSRKRRGQTFSFVDTVVRIWTLRNAISTPTPLRKLRISWCVDCLPLFVDSLVRATIPKGSLQQLDLNIYSFKQRLELPRSVFFSKTLVVLKLNGTFLLNPPSASTFPNLEILLLDSVRYANCDSLSTLLASSPVLQDFTLKLGRFGMDNLDKNAAAGKLNIIVLVPTLKFLLLHVECESYKLHLNTPPLKYFHFKGVLDEDVVLEKLPNLVKSVLQVETCYDTSDDDYAMRIWDFMGPLYNVISMELYINTAESLCHASNHDDDVPMFHNLSSLKIYGELWFKYAWHAVRLLLFRAPKLQTLTFELVDLYGSRCSDLDNCSKNSPDVPQCLSSHLTTCHYIGFSEHEDEMELVRQILKDAKVLRTMKITAEGRPDSKTKRRIHKELVKFPKSSQICQIALD</sequence>
<dbReference type="EnsemblPlants" id="QL02p085137:mrna">
    <property type="protein sequence ID" value="QL02p085137:mrna"/>
    <property type="gene ID" value="QL02p085137"/>
</dbReference>
<dbReference type="InterPro" id="IPR001810">
    <property type="entry name" value="F-box_dom"/>
</dbReference>
<dbReference type="CDD" id="cd22160">
    <property type="entry name" value="F-box_AtFBL13-like"/>
    <property type="match status" value="1"/>
</dbReference>
<dbReference type="AlphaFoldDB" id="A0A7N2R004"/>
<dbReference type="InterPro" id="IPR053781">
    <property type="entry name" value="F-box_AtFBL13-like"/>
</dbReference>
<dbReference type="InterPro" id="IPR036047">
    <property type="entry name" value="F-box-like_dom_sf"/>
</dbReference>
<feature type="domain" description="F-box" evidence="2">
    <location>
        <begin position="32"/>
        <end position="68"/>
    </location>
</feature>
<evidence type="ECO:0000313" key="4">
    <source>
        <dbReference type="Proteomes" id="UP000594261"/>
    </source>
</evidence>
<dbReference type="PROSITE" id="PS50181">
    <property type="entry name" value="FBOX"/>
    <property type="match status" value="1"/>
</dbReference>
<dbReference type="PANTHER" id="PTHR31293:SF12">
    <property type="entry name" value="RNI-LIKE SUPERFAMILY PROTEIN"/>
    <property type="match status" value="1"/>
</dbReference>